<dbReference type="STRING" id="1890683.A0A427Y8H8"/>
<dbReference type="Gene3D" id="3.10.310.70">
    <property type="match status" value="1"/>
</dbReference>
<gene>
    <name evidence="2" type="ORF">EHS25_003300</name>
</gene>
<evidence type="ECO:0000313" key="3">
    <source>
        <dbReference type="Proteomes" id="UP000279259"/>
    </source>
</evidence>
<dbReference type="PANTHER" id="PTHR22642:SF20">
    <property type="entry name" value="AMIDOHYDROLASE 3 DOMAIN-CONTAINING PROTEIN"/>
    <property type="match status" value="1"/>
</dbReference>
<dbReference type="InterPro" id="IPR032466">
    <property type="entry name" value="Metal_Hydrolase"/>
</dbReference>
<dbReference type="GO" id="GO:0016810">
    <property type="term" value="F:hydrolase activity, acting on carbon-nitrogen (but not peptide) bonds"/>
    <property type="evidence" value="ECO:0007669"/>
    <property type="project" value="InterPro"/>
</dbReference>
<evidence type="ECO:0000313" key="2">
    <source>
        <dbReference type="EMBL" id="RSH87391.1"/>
    </source>
</evidence>
<dbReference type="InterPro" id="IPR033932">
    <property type="entry name" value="YtcJ-like"/>
</dbReference>
<dbReference type="OrthoDB" id="3501663at2759"/>
<dbReference type="InterPro" id="IPR011059">
    <property type="entry name" value="Metal-dep_hydrolase_composite"/>
</dbReference>
<dbReference type="Pfam" id="PF07969">
    <property type="entry name" value="Amidohydro_3"/>
    <property type="match status" value="1"/>
</dbReference>
<dbReference type="CDD" id="cd01300">
    <property type="entry name" value="YtcJ_like"/>
    <property type="match status" value="1"/>
</dbReference>
<evidence type="ECO:0000259" key="1">
    <source>
        <dbReference type="Pfam" id="PF07969"/>
    </source>
</evidence>
<proteinExistence type="predicted"/>
<name>A0A427Y8H8_9TREE</name>
<dbReference type="SUPFAM" id="SSF51556">
    <property type="entry name" value="Metallo-dependent hydrolases"/>
    <property type="match status" value="1"/>
</dbReference>
<feature type="domain" description="Amidohydrolase 3" evidence="1">
    <location>
        <begin position="55"/>
        <end position="547"/>
    </location>
</feature>
<dbReference type="EMBL" id="RSCD01000017">
    <property type="protein sequence ID" value="RSH87391.1"/>
    <property type="molecule type" value="Genomic_DNA"/>
</dbReference>
<dbReference type="PANTHER" id="PTHR22642">
    <property type="entry name" value="IMIDAZOLONEPROPIONASE"/>
    <property type="match status" value="1"/>
</dbReference>
<sequence length="563" mass="62073">MPDIKLFRNARIFTSVGGDSVLHEAMLVRGDRIEHIGLEKEAWDKVDKESDTVEEHDLHSSVVLPGFIDAHTHLMHFGSSLDKLDTLCLSIPQIQAALIAYREARPSSPIIFAKSFTFDTLGGRPHRSALDHVVPDIPVIIDCADLHSCWLNSAALAAMGIEETTPDPRGGTFERDGHGRLTGLVLEQAVFDLVWPWTAERITLEDRLGYLERVFDELLSTGISGTVDMAMTAEHLDALEHYHATRGLPIRIAAHWFLRPSETEADRAAQVLQAAEHRRRLQSLSPWLRVVGVKIISDGVVDACTAFLKEPYFDGTRPGPIWPAEDLAQVACLADKLDLQLAIHAVGDAAIDQALDAIEGAMLANGPRPLRRHRVEHLEVVRPDQIDRLTRLGIVASIQPSHGDPIYLPNWLDVLGRDHRCTRAFAWSEYADANSKVALGSDVPVAPHHTLPNIFTATTHRSAVDPKAETTDPILLGLERISLNLETAIRFYTAGSAYSTRNEDAYGTLQPGKVADFCVLGVDPFRDGVETLREAQRAVSQTWVAGKRAWTKVSAEEVDAVTP</sequence>
<dbReference type="SUPFAM" id="SSF51338">
    <property type="entry name" value="Composite domain of metallo-dependent hydrolases"/>
    <property type="match status" value="1"/>
</dbReference>
<dbReference type="AlphaFoldDB" id="A0A427Y8H8"/>
<reference evidence="2 3" key="1">
    <citation type="submission" date="2018-11" db="EMBL/GenBank/DDBJ databases">
        <title>Genome sequence of Saitozyma podzolica DSM 27192.</title>
        <authorList>
            <person name="Aliyu H."/>
            <person name="Gorte O."/>
            <person name="Ochsenreither K."/>
        </authorList>
    </citation>
    <scope>NUCLEOTIDE SEQUENCE [LARGE SCALE GENOMIC DNA]</scope>
    <source>
        <strain evidence="2 3">DSM 27192</strain>
    </source>
</reference>
<dbReference type="Gene3D" id="3.20.20.140">
    <property type="entry name" value="Metal-dependent hydrolases"/>
    <property type="match status" value="1"/>
</dbReference>
<dbReference type="Proteomes" id="UP000279259">
    <property type="component" value="Unassembled WGS sequence"/>
</dbReference>
<accession>A0A427Y8H8</accession>
<protein>
    <recommendedName>
        <fullName evidence="1">Amidohydrolase 3 domain-containing protein</fullName>
    </recommendedName>
</protein>
<keyword evidence="3" id="KW-1185">Reference proteome</keyword>
<organism evidence="2 3">
    <name type="scientific">Saitozyma podzolica</name>
    <dbReference type="NCBI Taxonomy" id="1890683"/>
    <lineage>
        <taxon>Eukaryota</taxon>
        <taxon>Fungi</taxon>
        <taxon>Dikarya</taxon>
        <taxon>Basidiomycota</taxon>
        <taxon>Agaricomycotina</taxon>
        <taxon>Tremellomycetes</taxon>
        <taxon>Tremellales</taxon>
        <taxon>Trimorphomycetaceae</taxon>
        <taxon>Saitozyma</taxon>
    </lineage>
</organism>
<comment type="caution">
    <text evidence="2">The sequence shown here is derived from an EMBL/GenBank/DDBJ whole genome shotgun (WGS) entry which is preliminary data.</text>
</comment>
<dbReference type="Gene3D" id="2.30.40.10">
    <property type="entry name" value="Urease, subunit C, domain 1"/>
    <property type="match status" value="1"/>
</dbReference>
<dbReference type="InterPro" id="IPR013108">
    <property type="entry name" value="Amidohydro_3"/>
</dbReference>